<dbReference type="Proteomes" id="UP001223743">
    <property type="component" value="Unassembled WGS sequence"/>
</dbReference>
<dbReference type="InterPro" id="IPR029056">
    <property type="entry name" value="Ribokinase-like"/>
</dbReference>
<reference evidence="4 5" key="1">
    <citation type="submission" date="2023-07" db="EMBL/GenBank/DDBJ databases">
        <title>Genomic Encyclopedia of Type Strains, Phase IV (KMG-IV): sequencing the most valuable type-strain genomes for metagenomic binning, comparative biology and taxonomic classification.</title>
        <authorList>
            <person name="Goeker M."/>
        </authorList>
    </citation>
    <scope>NUCLEOTIDE SEQUENCE [LARGE SCALE GENOMIC DNA]</scope>
    <source>
        <strain evidence="4 5">B1-1</strain>
    </source>
</reference>
<dbReference type="InterPro" id="IPR011611">
    <property type="entry name" value="PfkB_dom"/>
</dbReference>
<evidence type="ECO:0000313" key="4">
    <source>
        <dbReference type="EMBL" id="MDQ0517553.1"/>
    </source>
</evidence>
<dbReference type="GO" id="GO:0016301">
    <property type="term" value="F:kinase activity"/>
    <property type="evidence" value="ECO:0007669"/>
    <property type="project" value="UniProtKB-KW"/>
</dbReference>
<evidence type="ECO:0000256" key="1">
    <source>
        <dbReference type="ARBA" id="ARBA00022679"/>
    </source>
</evidence>
<dbReference type="SUPFAM" id="SSF53613">
    <property type="entry name" value="Ribokinase-like"/>
    <property type="match status" value="1"/>
</dbReference>
<protein>
    <submittedName>
        <fullName evidence="4">Sugar/nucleoside kinase (Ribokinase family)</fullName>
    </submittedName>
</protein>
<keyword evidence="1" id="KW-0808">Transferase</keyword>
<dbReference type="PANTHER" id="PTHR10584:SF166">
    <property type="entry name" value="RIBOKINASE"/>
    <property type="match status" value="1"/>
</dbReference>
<evidence type="ECO:0000256" key="2">
    <source>
        <dbReference type="ARBA" id="ARBA00022777"/>
    </source>
</evidence>
<gene>
    <name evidence="4" type="ORF">QO015_003166</name>
</gene>
<keyword evidence="5" id="KW-1185">Reference proteome</keyword>
<name>A0ABU0M9A6_9HYPH</name>
<dbReference type="EMBL" id="JAUSWJ010000001">
    <property type="protein sequence ID" value="MDQ0517553.1"/>
    <property type="molecule type" value="Genomic_DNA"/>
</dbReference>
<evidence type="ECO:0000313" key="5">
    <source>
        <dbReference type="Proteomes" id="UP001223743"/>
    </source>
</evidence>
<feature type="domain" description="Carbohydrate kinase PfkB" evidence="3">
    <location>
        <begin position="47"/>
        <end position="294"/>
    </location>
</feature>
<dbReference type="Pfam" id="PF00294">
    <property type="entry name" value="PfkB"/>
    <property type="match status" value="1"/>
</dbReference>
<dbReference type="Gene3D" id="3.40.1190.20">
    <property type="match status" value="1"/>
</dbReference>
<proteinExistence type="predicted"/>
<evidence type="ECO:0000259" key="3">
    <source>
        <dbReference type="Pfam" id="PF00294"/>
    </source>
</evidence>
<comment type="caution">
    <text evidence="4">The sequence shown here is derived from an EMBL/GenBank/DDBJ whole genome shotgun (WGS) entry which is preliminary data.</text>
</comment>
<dbReference type="RefSeq" id="WP_266283089.1">
    <property type="nucleotide sequence ID" value="NZ_JAPKNF010000002.1"/>
</dbReference>
<sequence>MSLDLYSIGSWTIFDHLLRMERLPQEGETLPLAMPIEEMEKVHFGDCSANIAAVAAKLGCRTGLGMVVGDDFVSSGYAAHLEALDVDLAGTALVPAARSGHSFNFFDAENRGFCVSHLGVAERQDDWKAPLAEIDRARALVVSEAFSPYTLAAIEHAKAASLTTAINGMVATAGDKAGRFLAACDLLFLSRGESAALMAALGCANPAGILAHGPRLVVVTGGDTGSRWFTAEGETHVPAVAAEHFVDSTGAGDSFVAASLVGWLKGWPIPVVGGFAAAVASFVVEAWGCQTNLPSFTAAADRYRAAFGKDLPS</sequence>
<dbReference type="PANTHER" id="PTHR10584">
    <property type="entry name" value="SUGAR KINASE"/>
    <property type="match status" value="1"/>
</dbReference>
<organism evidence="4 5">
    <name type="scientific">Kaistia geumhonensis</name>
    <dbReference type="NCBI Taxonomy" id="410839"/>
    <lineage>
        <taxon>Bacteria</taxon>
        <taxon>Pseudomonadati</taxon>
        <taxon>Pseudomonadota</taxon>
        <taxon>Alphaproteobacteria</taxon>
        <taxon>Hyphomicrobiales</taxon>
        <taxon>Kaistiaceae</taxon>
        <taxon>Kaistia</taxon>
    </lineage>
</organism>
<accession>A0ABU0M9A6</accession>
<keyword evidence="2 4" id="KW-0418">Kinase</keyword>